<dbReference type="InterPro" id="IPR024520">
    <property type="entry name" value="DUF3558"/>
</dbReference>
<name>A0ABV9YBP8_9PSEU</name>
<evidence type="ECO:0000256" key="1">
    <source>
        <dbReference type="SAM" id="MobiDB-lite"/>
    </source>
</evidence>
<feature type="signal peptide" evidence="2">
    <location>
        <begin position="1"/>
        <end position="21"/>
    </location>
</feature>
<feature type="region of interest" description="Disordered" evidence="1">
    <location>
        <begin position="19"/>
        <end position="54"/>
    </location>
</feature>
<organism evidence="3 4">
    <name type="scientific">Saccharothrix xinjiangensis</name>
    <dbReference type="NCBI Taxonomy" id="204798"/>
    <lineage>
        <taxon>Bacteria</taxon>
        <taxon>Bacillati</taxon>
        <taxon>Actinomycetota</taxon>
        <taxon>Actinomycetes</taxon>
        <taxon>Pseudonocardiales</taxon>
        <taxon>Pseudonocardiaceae</taxon>
        <taxon>Saccharothrix</taxon>
    </lineage>
</organism>
<feature type="compositionally biased region" description="Low complexity" evidence="1">
    <location>
        <begin position="27"/>
        <end position="53"/>
    </location>
</feature>
<dbReference type="Proteomes" id="UP001595833">
    <property type="component" value="Unassembled WGS sequence"/>
</dbReference>
<sequence>MTRPVLVLSLAALALVGCSTNEPGNPTSGTTTDAATTSKGSSPTTTSAAGGSPLADFDPCAEMEALSGQLNLTGIEEDGSQECFARYSSEVGVIAKVFLDLPLDEAGKGPNAEVSDTSVNGREAKLVRRAASDTACAVAIGVGSDRFDIVASANASLDQACDAATTLAEALEPQLPK</sequence>
<keyword evidence="2" id="KW-0732">Signal</keyword>
<dbReference type="RefSeq" id="WP_344036354.1">
    <property type="nucleotide sequence ID" value="NZ_BAAAKE010000004.1"/>
</dbReference>
<dbReference type="PROSITE" id="PS51257">
    <property type="entry name" value="PROKAR_LIPOPROTEIN"/>
    <property type="match status" value="1"/>
</dbReference>
<evidence type="ECO:0000313" key="3">
    <source>
        <dbReference type="EMBL" id="MFC5058061.1"/>
    </source>
</evidence>
<feature type="chain" id="PRO_5046871478" evidence="2">
    <location>
        <begin position="22"/>
        <end position="177"/>
    </location>
</feature>
<keyword evidence="4" id="KW-1185">Reference proteome</keyword>
<proteinExistence type="predicted"/>
<protein>
    <submittedName>
        <fullName evidence="3">DUF3558 family protein</fullName>
    </submittedName>
</protein>
<evidence type="ECO:0000256" key="2">
    <source>
        <dbReference type="SAM" id="SignalP"/>
    </source>
</evidence>
<reference evidence="4" key="1">
    <citation type="journal article" date="2019" name="Int. J. Syst. Evol. Microbiol.">
        <title>The Global Catalogue of Microorganisms (GCM) 10K type strain sequencing project: providing services to taxonomists for standard genome sequencing and annotation.</title>
        <authorList>
            <consortium name="The Broad Institute Genomics Platform"/>
            <consortium name="The Broad Institute Genome Sequencing Center for Infectious Disease"/>
            <person name="Wu L."/>
            <person name="Ma J."/>
        </authorList>
    </citation>
    <scope>NUCLEOTIDE SEQUENCE [LARGE SCALE GENOMIC DNA]</scope>
    <source>
        <strain evidence="4">KCTC 12848</strain>
    </source>
</reference>
<evidence type="ECO:0000313" key="4">
    <source>
        <dbReference type="Proteomes" id="UP001595833"/>
    </source>
</evidence>
<comment type="caution">
    <text evidence="3">The sequence shown here is derived from an EMBL/GenBank/DDBJ whole genome shotgun (WGS) entry which is preliminary data.</text>
</comment>
<accession>A0ABV9YBP8</accession>
<dbReference type="Pfam" id="PF12079">
    <property type="entry name" value="DUF3558"/>
    <property type="match status" value="1"/>
</dbReference>
<dbReference type="EMBL" id="JBHSJB010000028">
    <property type="protein sequence ID" value="MFC5058061.1"/>
    <property type="molecule type" value="Genomic_DNA"/>
</dbReference>
<gene>
    <name evidence="3" type="ORF">ACFPFM_30490</name>
</gene>